<dbReference type="Proteomes" id="UP000652761">
    <property type="component" value="Unassembled WGS sequence"/>
</dbReference>
<evidence type="ECO:0000313" key="2">
    <source>
        <dbReference type="EMBL" id="MQM22899.1"/>
    </source>
</evidence>
<accession>A0A843XSP6</accession>
<feature type="region of interest" description="Disordered" evidence="1">
    <location>
        <begin position="1"/>
        <end position="59"/>
    </location>
</feature>
<protein>
    <submittedName>
        <fullName evidence="2">Uncharacterized protein</fullName>
    </submittedName>
</protein>
<dbReference type="AlphaFoldDB" id="A0A843XSP6"/>
<sequence>MKLTEHRSNHVRPESHNTSTNIPDLHEVSPRETPSNHMRSTVSPQARLPQDSTKSRAHK</sequence>
<organism evidence="2 3">
    <name type="scientific">Colocasia esculenta</name>
    <name type="common">Wild taro</name>
    <name type="synonym">Arum esculentum</name>
    <dbReference type="NCBI Taxonomy" id="4460"/>
    <lineage>
        <taxon>Eukaryota</taxon>
        <taxon>Viridiplantae</taxon>
        <taxon>Streptophyta</taxon>
        <taxon>Embryophyta</taxon>
        <taxon>Tracheophyta</taxon>
        <taxon>Spermatophyta</taxon>
        <taxon>Magnoliopsida</taxon>
        <taxon>Liliopsida</taxon>
        <taxon>Araceae</taxon>
        <taxon>Aroideae</taxon>
        <taxon>Colocasieae</taxon>
        <taxon>Colocasia</taxon>
    </lineage>
</organism>
<evidence type="ECO:0000256" key="1">
    <source>
        <dbReference type="SAM" id="MobiDB-lite"/>
    </source>
</evidence>
<keyword evidence="3" id="KW-1185">Reference proteome</keyword>
<reference evidence="2" key="1">
    <citation type="submission" date="2017-07" db="EMBL/GenBank/DDBJ databases">
        <title>Taro Niue Genome Assembly and Annotation.</title>
        <authorList>
            <person name="Atibalentja N."/>
            <person name="Keating K."/>
            <person name="Fields C.J."/>
        </authorList>
    </citation>
    <scope>NUCLEOTIDE SEQUENCE</scope>
    <source>
        <strain evidence="2">Niue_2</strain>
        <tissue evidence="2">Leaf</tissue>
    </source>
</reference>
<gene>
    <name evidence="2" type="ORF">Taro_055958</name>
</gene>
<name>A0A843XSP6_COLES</name>
<comment type="caution">
    <text evidence="2">The sequence shown here is derived from an EMBL/GenBank/DDBJ whole genome shotgun (WGS) entry which is preliminary data.</text>
</comment>
<feature type="compositionally biased region" description="Polar residues" evidence="1">
    <location>
        <begin position="32"/>
        <end position="44"/>
    </location>
</feature>
<evidence type="ECO:0000313" key="3">
    <source>
        <dbReference type="Proteomes" id="UP000652761"/>
    </source>
</evidence>
<feature type="compositionally biased region" description="Basic and acidic residues" evidence="1">
    <location>
        <begin position="1"/>
        <end position="15"/>
    </location>
</feature>
<proteinExistence type="predicted"/>
<dbReference type="EMBL" id="NMUH01014336">
    <property type="protein sequence ID" value="MQM22899.1"/>
    <property type="molecule type" value="Genomic_DNA"/>
</dbReference>